<gene>
    <name evidence="2" type="ORF">L1F06_022860</name>
</gene>
<sequence>MFFGDNQWNQLYGGPGNDYYQVDYSWDFSNHRIYDYDTTPGNIDTLQIRGPVTADQVRLYGVQGGSLSIELDTEQRIVIVNYLLDKAFVVERIRFDDGSELNEATIRQRLGLPAPTQASLLTPAPAWAGEPPAAALDGAGLLLAAAALWGG</sequence>
<dbReference type="Pfam" id="PF06594">
    <property type="entry name" value="HCBP_related"/>
    <property type="match status" value="1"/>
</dbReference>
<evidence type="ECO:0000259" key="1">
    <source>
        <dbReference type="Pfam" id="PF06594"/>
    </source>
</evidence>
<dbReference type="InterPro" id="IPR010566">
    <property type="entry name" value="Haemolys_ca-bd"/>
</dbReference>
<accession>A0ABY5AH63</accession>
<dbReference type="InterPro" id="IPR011049">
    <property type="entry name" value="Serralysin-like_metalloprot_C"/>
</dbReference>
<dbReference type="SUPFAM" id="SSF51120">
    <property type="entry name" value="beta-Roll"/>
    <property type="match status" value="1"/>
</dbReference>
<protein>
    <recommendedName>
        <fullName evidence="1">Haemolysin-type calcium binding-related domain-containing protein</fullName>
    </recommendedName>
</protein>
<proteinExistence type="predicted"/>
<evidence type="ECO:0000313" key="2">
    <source>
        <dbReference type="EMBL" id="USR42304.1"/>
    </source>
</evidence>
<keyword evidence="3" id="KW-1185">Reference proteome</keyword>
<dbReference type="EMBL" id="CP099397">
    <property type="protein sequence ID" value="USR42304.1"/>
    <property type="molecule type" value="Genomic_DNA"/>
</dbReference>
<organism evidence="2 3">
    <name type="scientific">Ectopseudomonas hydrolytica</name>
    <dbReference type="NCBI Taxonomy" id="2493633"/>
    <lineage>
        <taxon>Bacteria</taxon>
        <taxon>Pseudomonadati</taxon>
        <taxon>Pseudomonadota</taxon>
        <taxon>Gammaproteobacteria</taxon>
        <taxon>Pseudomonadales</taxon>
        <taxon>Pseudomonadaceae</taxon>
        <taxon>Ectopseudomonas</taxon>
    </lineage>
</organism>
<dbReference type="Proteomes" id="UP001054897">
    <property type="component" value="Chromosome"/>
</dbReference>
<feature type="domain" description="Haemolysin-type calcium binding-related" evidence="1">
    <location>
        <begin position="72"/>
        <end position="105"/>
    </location>
</feature>
<reference evidence="2" key="1">
    <citation type="submission" date="2022-06" db="EMBL/GenBank/DDBJ databases">
        <title>Complete genome of Pseudomonas hydrolytica DSWY01T.</title>
        <authorList>
            <person name="Jung J."/>
            <person name="Jeon C.O."/>
        </authorList>
    </citation>
    <scope>NUCLEOTIDE SEQUENCE</scope>
    <source>
        <strain evidence="2">DSWY01</strain>
    </source>
</reference>
<name>A0ABY5AH63_9GAMM</name>
<evidence type="ECO:0000313" key="3">
    <source>
        <dbReference type="Proteomes" id="UP001054897"/>
    </source>
</evidence>